<dbReference type="WBParaSite" id="PgE041_g003_t01">
    <property type="protein sequence ID" value="PgE041_g003_t01"/>
    <property type="gene ID" value="PgE041_g003"/>
</dbReference>
<name>A0A914ZZ29_PARUN</name>
<dbReference type="AlphaFoldDB" id="A0A914ZZ29"/>
<protein>
    <submittedName>
        <fullName evidence="2">Uncharacterized protein</fullName>
    </submittedName>
</protein>
<evidence type="ECO:0000313" key="1">
    <source>
        <dbReference type="Proteomes" id="UP000887569"/>
    </source>
</evidence>
<accession>A0A914ZZ29</accession>
<organism evidence="1 2">
    <name type="scientific">Parascaris univalens</name>
    <name type="common">Nematode worm</name>
    <dbReference type="NCBI Taxonomy" id="6257"/>
    <lineage>
        <taxon>Eukaryota</taxon>
        <taxon>Metazoa</taxon>
        <taxon>Ecdysozoa</taxon>
        <taxon>Nematoda</taxon>
        <taxon>Chromadorea</taxon>
        <taxon>Rhabditida</taxon>
        <taxon>Spirurina</taxon>
        <taxon>Ascaridomorpha</taxon>
        <taxon>Ascaridoidea</taxon>
        <taxon>Ascarididae</taxon>
        <taxon>Parascaris</taxon>
    </lineage>
</organism>
<evidence type="ECO:0000313" key="2">
    <source>
        <dbReference type="WBParaSite" id="PgE041_g003_t01"/>
    </source>
</evidence>
<proteinExistence type="predicted"/>
<keyword evidence="1" id="KW-1185">Reference proteome</keyword>
<reference evidence="2" key="1">
    <citation type="submission" date="2022-11" db="UniProtKB">
        <authorList>
            <consortium name="WormBaseParasite"/>
        </authorList>
    </citation>
    <scope>IDENTIFICATION</scope>
</reference>
<dbReference type="Proteomes" id="UP000887569">
    <property type="component" value="Unplaced"/>
</dbReference>
<sequence length="78" mass="8949">MISTCFAGCDNHYLCSMFEVLLQLGRQWKYIERASPWCSRGKHVCGNKTNLVVSIVQSFKKLLHISADRFNPKKSQIS</sequence>